<proteinExistence type="predicted"/>
<dbReference type="RefSeq" id="WP_190566237.1">
    <property type="nucleotide sequence ID" value="NZ_JACJQL010000005.1"/>
</dbReference>
<gene>
    <name evidence="5" type="ORF">H6G14_06200</name>
</gene>
<evidence type="ECO:0000256" key="1">
    <source>
        <dbReference type="ARBA" id="ARBA00023015"/>
    </source>
</evidence>
<protein>
    <submittedName>
        <fullName evidence="5">MarR family transcriptional regulator</fullName>
    </submittedName>
</protein>
<dbReference type="PANTHER" id="PTHR42756">
    <property type="entry name" value="TRANSCRIPTIONAL REGULATOR, MARR"/>
    <property type="match status" value="1"/>
</dbReference>
<accession>A0ABR8BE09</accession>
<dbReference type="SUPFAM" id="SSF46785">
    <property type="entry name" value="Winged helix' DNA-binding domain"/>
    <property type="match status" value="1"/>
</dbReference>
<dbReference type="PROSITE" id="PS01117">
    <property type="entry name" value="HTH_MARR_1"/>
    <property type="match status" value="1"/>
</dbReference>
<sequence>MIAQPDHSPALDSWQQNLAPYNVGYRIKLLSQLLTRRFTEILEPFGLTPFHWLVLCCLWQEDGLPTSSIGDKLKQVGGTLTGVLDRMEERGLVRRERDLHDRRIWRIWLTHAGKDLEAVLPPLSAKIRDEAMQGISDADRELFSQLLNQAIANLSHP</sequence>
<evidence type="ECO:0000313" key="5">
    <source>
        <dbReference type="EMBL" id="MBD2250901.1"/>
    </source>
</evidence>
<evidence type="ECO:0000259" key="4">
    <source>
        <dbReference type="PROSITE" id="PS50995"/>
    </source>
</evidence>
<keyword evidence="6" id="KW-1185">Reference proteome</keyword>
<dbReference type="SMART" id="SM00347">
    <property type="entry name" value="HTH_MARR"/>
    <property type="match status" value="1"/>
</dbReference>
<dbReference type="PRINTS" id="PR00598">
    <property type="entry name" value="HTHMARR"/>
</dbReference>
<evidence type="ECO:0000256" key="3">
    <source>
        <dbReference type="ARBA" id="ARBA00023163"/>
    </source>
</evidence>
<dbReference type="InterPro" id="IPR036388">
    <property type="entry name" value="WH-like_DNA-bd_sf"/>
</dbReference>
<evidence type="ECO:0000313" key="6">
    <source>
        <dbReference type="Proteomes" id="UP000621307"/>
    </source>
</evidence>
<name>A0ABR8BE09_9NOSO</name>
<dbReference type="PANTHER" id="PTHR42756:SF1">
    <property type="entry name" value="TRANSCRIPTIONAL REPRESSOR OF EMRAB OPERON"/>
    <property type="match status" value="1"/>
</dbReference>
<keyword evidence="1" id="KW-0805">Transcription regulation</keyword>
<comment type="caution">
    <text evidence="5">The sequence shown here is derived from an EMBL/GenBank/DDBJ whole genome shotgun (WGS) entry which is preliminary data.</text>
</comment>
<dbReference type="Proteomes" id="UP000621307">
    <property type="component" value="Unassembled WGS sequence"/>
</dbReference>
<evidence type="ECO:0000256" key="2">
    <source>
        <dbReference type="ARBA" id="ARBA00023125"/>
    </source>
</evidence>
<dbReference type="InterPro" id="IPR036390">
    <property type="entry name" value="WH_DNA-bd_sf"/>
</dbReference>
<organism evidence="5 6">
    <name type="scientific">Nostoc parmelioides FACHB-3921</name>
    <dbReference type="NCBI Taxonomy" id="2692909"/>
    <lineage>
        <taxon>Bacteria</taxon>
        <taxon>Bacillati</taxon>
        <taxon>Cyanobacteriota</taxon>
        <taxon>Cyanophyceae</taxon>
        <taxon>Nostocales</taxon>
        <taxon>Nostocaceae</taxon>
        <taxon>Nostoc</taxon>
    </lineage>
</organism>
<keyword evidence="2" id="KW-0238">DNA-binding</keyword>
<dbReference type="EMBL" id="JACJQL010000005">
    <property type="protein sequence ID" value="MBD2250901.1"/>
    <property type="molecule type" value="Genomic_DNA"/>
</dbReference>
<reference evidence="5 6" key="1">
    <citation type="journal article" date="2020" name="ISME J.">
        <title>Comparative genomics reveals insights into cyanobacterial evolution and habitat adaptation.</title>
        <authorList>
            <person name="Chen M.Y."/>
            <person name="Teng W.K."/>
            <person name="Zhao L."/>
            <person name="Hu C.X."/>
            <person name="Zhou Y.K."/>
            <person name="Han B.P."/>
            <person name="Song L.R."/>
            <person name="Shu W.S."/>
        </authorList>
    </citation>
    <scope>NUCLEOTIDE SEQUENCE [LARGE SCALE GENOMIC DNA]</scope>
    <source>
        <strain evidence="5 6">FACHB-3921</strain>
    </source>
</reference>
<dbReference type="Pfam" id="PF01047">
    <property type="entry name" value="MarR"/>
    <property type="match status" value="1"/>
</dbReference>
<dbReference type="InterPro" id="IPR000835">
    <property type="entry name" value="HTH_MarR-typ"/>
</dbReference>
<dbReference type="Gene3D" id="1.10.10.10">
    <property type="entry name" value="Winged helix-like DNA-binding domain superfamily/Winged helix DNA-binding domain"/>
    <property type="match status" value="1"/>
</dbReference>
<dbReference type="InterPro" id="IPR023187">
    <property type="entry name" value="Tscrpt_reg_MarR-type_CS"/>
</dbReference>
<feature type="domain" description="HTH marR-type" evidence="4">
    <location>
        <begin position="20"/>
        <end position="152"/>
    </location>
</feature>
<dbReference type="PROSITE" id="PS50995">
    <property type="entry name" value="HTH_MARR_2"/>
    <property type="match status" value="1"/>
</dbReference>
<keyword evidence="3" id="KW-0804">Transcription</keyword>